<protein>
    <recommendedName>
        <fullName evidence="3">RidA family protein</fullName>
    </recommendedName>
</protein>
<dbReference type="Proteomes" id="UP001501455">
    <property type="component" value="Unassembled WGS sequence"/>
</dbReference>
<comment type="caution">
    <text evidence="1">The sequence shown here is derived from an EMBL/GenBank/DDBJ whole genome shotgun (WGS) entry which is preliminary data.</text>
</comment>
<accession>A0ABP6TII7</accession>
<dbReference type="InterPro" id="IPR006175">
    <property type="entry name" value="YjgF/YER057c/UK114"/>
</dbReference>
<evidence type="ECO:0000313" key="1">
    <source>
        <dbReference type="EMBL" id="GAA3494277.1"/>
    </source>
</evidence>
<dbReference type="RefSeq" id="WP_345574269.1">
    <property type="nucleotide sequence ID" value="NZ_BAAAXF010000015.1"/>
</dbReference>
<evidence type="ECO:0000313" key="2">
    <source>
        <dbReference type="Proteomes" id="UP001501455"/>
    </source>
</evidence>
<evidence type="ECO:0008006" key="3">
    <source>
        <dbReference type="Google" id="ProtNLM"/>
    </source>
</evidence>
<dbReference type="Gene3D" id="3.30.1330.40">
    <property type="entry name" value="RutC-like"/>
    <property type="match status" value="1"/>
</dbReference>
<dbReference type="Pfam" id="PF01042">
    <property type="entry name" value="Ribonuc_L-PSP"/>
    <property type="match status" value="1"/>
</dbReference>
<dbReference type="EMBL" id="BAAAXF010000015">
    <property type="protein sequence ID" value="GAA3494277.1"/>
    <property type="molecule type" value="Genomic_DNA"/>
</dbReference>
<dbReference type="SUPFAM" id="SSF55298">
    <property type="entry name" value="YjgF-like"/>
    <property type="match status" value="1"/>
</dbReference>
<proteinExistence type="predicted"/>
<name>A0ABP6TII7_9ACTN</name>
<gene>
    <name evidence="1" type="ORF">GCM10019016_013760</name>
</gene>
<sequence length="139" mass="13555">MIRRVTAPGPFPPPVHPHASVVEAGTRPAFLAGAVPPDADGALVDAGAPVRQAGRVLAGLEEQLRAAGSDPAHAVPTGAYVVADDPAVLAAVRDVVEASGPSAGPHASPLLGVACPGHPGRAVEITATAVVPDAAAGAR</sequence>
<keyword evidence="2" id="KW-1185">Reference proteome</keyword>
<reference evidence="2" key="1">
    <citation type="journal article" date="2019" name="Int. J. Syst. Evol. Microbiol.">
        <title>The Global Catalogue of Microorganisms (GCM) 10K type strain sequencing project: providing services to taxonomists for standard genome sequencing and annotation.</title>
        <authorList>
            <consortium name="The Broad Institute Genomics Platform"/>
            <consortium name="The Broad Institute Genome Sequencing Center for Infectious Disease"/>
            <person name="Wu L."/>
            <person name="Ma J."/>
        </authorList>
    </citation>
    <scope>NUCLEOTIDE SEQUENCE [LARGE SCALE GENOMIC DNA]</scope>
    <source>
        <strain evidence="2">JCM 4816</strain>
    </source>
</reference>
<dbReference type="InterPro" id="IPR035959">
    <property type="entry name" value="RutC-like_sf"/>
</dbReference>
<organism evidence="1 2">
    <name type="scientific">Streptomyces prasinosporus</name>
    <dbReference type="NCBI Taxonomy" id="68256"/>
    <lineage>
        <taxon>Bacteria</taxon>
        <taxon>Bacillati</taxon>
        <taxon>Actinomycetota</taxon>
        <taxon>Actinomycetes</taxon>
        <taxon>Kitasatosporales</taxon>
        <taxon>Streptomycetaceae</taxon>
        <taxon>Streptomyces</taxon>
        <taxon>Streptomyces albogriseolus group</taxon>
    </lineage>
</organism>